<proteinExistence type="predicted"/>
<evidence type="ECO:0000259" key="3">
    <source>
        <dbReference type="PROSITE" id="PS51752"/>
    </source>
</evidence>
<feature type="transmembrane region" description="Helical" evidence="2">
    <location>
        <begin position="2335"/>
        <end position="2359"/>
    </location>
</feature>
<sequence length="4204" mass="465887">MFKGREITLRSGRSYEFQENFDSLLESTANDFVEHLKAASVDPSELLNNLEKRYKQIKDNIANKNIPRTDVYTSGIASLPNGFNATVYAAIKSVILNDNDNINMRTLLFKMLESDHVFSEAHQTDLDFVTKFYSQINAQTYIISSGSLHNHPHWCVVNGIIIAACYQRKEVDPNYKCRLLLTSGCNIRGDKLQEFSNRINWMQAVSLQYFAPGTGSVAIDGNEVESTSVLPGTIEWNDTAVLDEQEFHDNYKNSAGARLLSKWRAENLGVVEIKPLGSQSQWLGLKPNASDGSVDFVLLGERKPMKVSYEKINFTDSPTDTVVLFKLQQLPKPYVTQSVFVKHKPGTLLTYYFYKKERENVLYLVANNNRITFSDNINGAALFEFINVSQESLNSDDIKNNKRVKLSKKLSNLINQTEATDSFSPQFYFQSSTESLPSLKFAQLLSNASENSLLSSLPSTMSGLLKEREQLLPHQSIPRHVSQGFEETLGLQLKLKSAQSQIVKEQSLKKFTDDLSKKAVLHDDVNEPFQRKESDRSNDSDVKRMSLKEFLLTAQHSENTILCQDLLGIIISHQFCSETLKDLPADSKMKEFLPLVFSFTVDESSTFLFENHYVIEAQIKLILSSEELRLNEHVITEVSFIANYPKTVDQTIDMQLETTSDGLSLTLVYHLKCDVLVQRFQKYLDSLGTKYKILKLYDAITTLLQSETRGYLFYSSLPQAIARVLQWTINEEESTVEFVPFPAGPIVVSADISVTIPKSNEPFDFGIVNLFQLSGLRCIIRPESNGSMYMLANGTVADAPVEVTFYSHDLNELPELEVHIQLPNTSLDHIASFFHFKNPAPFRIPLSHTTLKDIKITDVSFTCKQSFQQTKQLYLSKVVLGFDFLNLESYLPSSFEKLRKITSHVILYQPTITSSMKIGMESDFEFSINDDTSISAQLAAIPVSTDIDSFPSYDYTVSLQTTSNLIGSNKGGISIAKFLQLFGLSERFLKVASAPFLDNLLQNVELKNLVLSMNTSDKTVIKFFSLQLFAFNWEVIPRKIIILESQLSIDYTVQLWRADLYSNAMVGDQYPVTIKFDMSDANEASIQFVSLNYSFTISKFLGLFGFGSIDGLPIVEQLLNVAVTEAAFQITKKESQDVSIKNGSVSLYTESINIGSLFSISQVNATIFFVHHNESYVYRFAVSGFINDSLYISVEYNQDTSLLSGQLSIANFEEMNLSQVVDSLPLNKAFETNKNAVLNRIKQFPSVDIAIALKYVSKSFVLNKLMIAFDKTLTIGSLSFRDIKFLYENTPENITSVKLRGELMSKNINIVIEFDLTRDSSDKGLLTASILPSKEKPLTLRNFLLLFGVGSPSVPEIDGEDLSSLLDVALTNGKLQLAVDTFDIVEFEIEAETTRKVTIISSPLIKLQNVSLVINYKKSDKSKTTALVTGVFTLGNIDLTLQGIKEPDVVKFTLAAMPTSDINLQDSFTVLTPENKDSPKIPSDIGIPRQLKASTGQLIVQLSQGLSKEKSLWFMARSKFNWDVDLGFKKFVVFSLGGEVLYKTSVNQDPDYEVYIFGNFQLSQTTFLLSKLYFGSDTDTILNISFNNTTDLTFSSITDDLLGFNDQAKMKGTSFKSLLPDSTQAIELSHTDKSNFSMSINFSHKAFVLFGQLVSIGYAFLVAGNFSTGDISNYGYALGIALPAGFKPSDLLSSFSLIDDILTIRKASCIIISVKDVLVKDVVKKLRAVTNNVSDANVANLPFAGLDLDVFSNEQNLEPGLSIYCELDISEKGSLFSNLIKITDNSKEMPSIIVSAMIKKDPKGSVFRAQISELTLLGSFQFFNVLFEYSCARSSVFKLTGIVVIPLGNETIYFKGSFICSDAQSEYSAELDQKIDRPLGMSGVTIDNARLSMIYYTKEEIPSRQIIYGKVTFSSSNGDSSSPVILEGQLIFVNYSPVIVRINLIAQLSISDFISAVYNGHYNSQDYPDISFSNGIIYYAKSTQDIENFHYKAGYFVSADIHVDILNTTFRIEAHVSPQESKIDIAGYALNSLKLGFVELTGVYNGGPNENGPELHVLINKTSTNIFLDVGFILFEVPIGSTRIGYKFEGGKKKLFGDINFNGDISFFNGSTISYEYSTEDGFRVTKWEPIIGSLLDAFNFFQEIKKFTDGCGSFAKMAFKKGVQSHFNISFNLKKPEHPESDLADIEITGSYDVMLVNKFKIESVPLPPGIKATIKREDAITLHKLPQVILNALAEAAGKIIKKFMEDPDRLAKIMKLFVLEKLTEEMLTVLACRGLKPEQINPDAGEGGEDITKEDFNEATEAESNITNEIEGFENLSSASELASMIAIAKPLFYLAIGLFAGIVIAGGVIFIKWAIDYYNERSKVSEKRKRDLNDKLVEMDEKLTSLLDIGKDPKAHFDPPDQLTASWPSIKGANYHVTVTALLVSNNSNFGQGDSEPWKVLYDETISSNVRTYKVPNDVMKINIIVYATMEIKVDDKLESYNGKKYTVDVSEVHPTFYPPSDVAILFHHPSFKISITATPAVNEDQYFFELLDGRETSLSHFFYTLPPDLDKIHCNFPHHDIQKSSASPIEVCAKSVGKSVSGVFVAQSAFVYSNHLTLIDPIESLEITLPHFMDDDQEIQLKWSMAPSKLISKFLCKVVSTENKQILDEVPIKSDVSDTILVKKFTLERIVNALAGPITPGGFVQLNFMVSASSSSPNIIDSAFIGKVVSSLNSPEDVSFFFSSKESSLAISWQYAETSSYGLEIRDSETSGLVWRKKIFLQKDEIEENKVGAKVSIEELKNVNDPDKKYTVQVYSVASGNNELDSVHPGQSSAILKVLKAAVIKRFGYSFEKNSILLLLSELENVSNYLALFYQGKSLIKRATSSQPEIYVNPASIANSVNDLDTIYCLVRSLGSGTFISSPVTRSDNQLQVLKAPKAITYSYDPDTESITVSCLPSDTKKDTYRLGFLDATEHDTIFSKLATYSIGKSITAIFSSDHLRNSNTKEWKCFAQTTLKEDSNSEVPSRCLFLDNDINVLESPLIKDVRCSSNPSLTSLLLLVTATSVSEVNKYIIICDLFDANNSLLKELKDSTESESDGDVILTASISRKVRNWKEMQPQVASIKVTLIAGGSGFFISSKISEPVYIKKEKSLCDLAYSYDNMEDTVTITCKLVDSTKASTSKAILGLFDANNNDNYIFDIADYVEKKFSVILQGEAVRALDAIQCIVYAQTAGSSTNLPTVLTLQDHITVIQSPSINSVSYNFKSSSLAMSWFFVEHAISYAITIMYKISSGEIRSVTEESKDSNLSLLMNDKVSNWNEIIKHVTSITLNIVSIGNGYYINSNRTEFDMNRLPATANIYLHCTESDAIVSWDNVSLAKEYIITIDGGYQSLERIAPNSNTSITIPKRLLLLPSLKANITHTLAISVTAVPSDAHYLNSFPVMAGFEMKAQKFRKSPIYGTTTGTINDDGVECSGIPIVGIKDICIGFYKGSNVRYFRATYYLADGTTSMGLSHGFSYMTYVPSIDYDGPDLFNYNMPDNPFQPDAGNLCRSKFRHLPQPDIKETTISFDKEETIIAVRGSSDSTYACLYYLIFITQKPDGSYKKYGPFGSPKKQSSKDLIQIRFSGNVISFFGKCKAHESVGAIGFNYTCTSNKILVSNVFGGNNGKYFDDDTIIHIPPVTSIKEIRVMYSNECIIGIQTTSALSDGSEWTSSEHGGGKGLAEINKVSINLQNDEVIIGIIGKYSDNDELLELLSENNCHGLVHQLSFVTQQNDQTIKIHGPYGKDIGNTFTISGNLIGFYGCIGALNAIGGLGIYYSLECSELLGSSNENVEDFDDRALTHSPHIVGINNILIGFSEIAINFIMVTYLLSDGNTWQAPHHGSLGAEMMNSFQFENDEEIVEMKVSLHSVTVNDITASISKNNYERFQSVDYVTTLQHKMKQLSPSSSMPIKDMEIMQLYKPMLEITAKIPGVTAKIPGGTAKIPGGTAKIPEGTPKTPERTPKTSMGTRETPRGIPETRGGTPKTPGGTPEIPRIIPSDIPGVPPDIPGIIPKIPGVPPDIPGIIPKIPGVPPDIPGIIPKIPGIPPDIPGIIPKIPGVTPKPRGLPIPKIPKIIPPGNPVPKLLNLSSRSPTPETEPTPEPKIPQSQSMNVLGSIRIKTRSLNGSKKVYGPIGTQHDNEQEAVLNGRVIGLFGQTSAIDEAKVNIVTALGAYYIPL</sequence>
<reference evidence="4" key="1">
    <citation type="submission" date="2017-05" db="UniProtKB">
        <authorList>
            <consortium name="EnsemblMetazoa"/>
        </authorList>
    </citation>
    <scope>IDENTIFICATION</scope>
</reference>
<dbReference type="PROSITE" id="PS51752">
    <property type="entry name" value="JACALIN_LECTIN"/>
    <property type="match status" value="1"/>
</dbReference>
<feature type="region of interest" description="Disordered" evidence="1">
    <location>
        <begin position="4106"/>
        <end position="4134"/>
    </location>
</feature>
<dbReference type="eggNOG" id="KOG0227">
    <property type="taxonomic scope" value="Eukaryota"/>
</dbReference>
<keyword evidence="2" id="KW-0812">Transmembrane</keyword>
<feature type="compositionally biased region" description="Low complexity" evidence="1">
    <location>
        <begin position="4004"/>
        <end position="4018"/>
    </location>
</feature>
<dbReference type="InParanoid" id="A0A1X7VD75"/>
<dbReference type="STRING" id="400682.A0A1X7VD75"/>
<dbReference type="InterPro" id="IPR001229">
    <property type="entry name" value="Jacalin-like_lectin_dom"/>
</dbReference>
<dbReference type="Gene3D" id="2.100.10.30">
    <property type="entry name" value="Jacalin-like lectin domain"/>
    <property type="match status" value="3"/>
</dbReference>
<evidence type="ECO:0000256" key="1">
    <source>
        <dbReference type="SAM" id="MobiDB-lite"/>
    </source>
</evidence>
<keyword evidence="2" id="KW-1133">Transmembrane helix</keyword>
<keyword evidence="2" id="KW-0472">Membrane</keyword>
<feature type="domain" description="Jacalin-type lectin" evidence="3">
    <location>
        <begin position="3641"/>
        <end position="3805"/>
    </location>
</feature>
<dbReference type="SUPFAM" id="SSF51101">
    <property type="entry name" value="Mannose-binding lectins"/>
    <property type="match status" value="1"/>
</dbReference>
<organism evidence="4">
    <name type="scientific">Amphimedon queenslandica</name>
    <name type="common">Sponge</name>
    <dbReference type="NCBI Taxonomy" id="400682"/>
    <lineage>
        <taxon>Eukaryota</taxon>
        <taxon>Metazoa</taxon>
        <taxon>Porifera</taxon>
        <taxon>Demospongiae</taxon>
        <taxon>Heteroscleromorpha</taxon>
        <taxon>Haplosclerida</taxon>
        <taxon>Niphatidae</taxon>
        <taxon>Amphimedon</taxon>
    </lineage>
</organism>
<evidence type="ECO:0000256" key="2">
    <source>
        <dbReference type="SAM" id="Phobius"/>
    </source>
</evidence>
<dbReference type="EnsemblMetazoa" id="Aqu2.1.37694_001">
    <property type="protein sequence ID" value="Aqu2.1.37694_001"/>
    <property type="gene ID" value="Aqu2.1.37694"/>
</dbReference>
<feature type="region of interest" description="Disordered" evidence="1">
    <location>
        <begin position="3967"/>
        <end position="4018"/>
    </location>
</feature>
<dbReference type="PANTHER" id="PTHR47293">
    <property type="entry name" value="JACALIN-RELATED LECTIN 3"/>
    <property type="match status" value="1"/>
</dbReference>
<dbReference type="OrthoDB" id="1901752at2759"/>
<dbReference type="InterPro" id="IPR036404">
    <property type="entry name" value="Jacalin-like_lectin_dom_sf"/>
</dbReference>
<name>A0A1X7VD75_AMPQE</name>
<accession>A0A1X7VD75</accession>
<dbReference type="Pfam" id="PF01419">
    <property type="entry name" value="Jacalin"/>
    <property type="match status" value="1"/>
</dbReference>
<evidence type="ECO:0000313" key="4">
    <source>
        <dbReference type="EnsemblMetazoa" id="Aqu2.1.37694_001"/>
    </source>
</evidence>
<protein>
    <recommendedName>
        <fullName evidence="3">Jacalin-type lectin domain-containing protein</fullName>
    </recommendedName>
</protein>
<dbReference type="PANTHER" id="PTHR47293:SF15">
    <property type="entry name" value="JACALIN-RELATED LECTIN 19"/>
    <property type="match status" value="1"/>
</dbReference>